<feature type="domain" description="PKS/mFAS DH" evidence="8">
    <location>
        <begin position="1639"/>
        <end position="1937"/>
    </location>
</feature>
<feature type="domain" description="Ketosynthase family 3 (KS3)" evidence="7">
    <location>
        <begin position="324"/>
        <end position="762"/>
    </location>
</feature>
<accession>A0A401Z556</accession>
<dbReference type="InterPro" id="IPR014030">
    <property type="entry name" value="Ketoacyl_synth_N"/>
</dbReference>
<proteinExistence type="inferred from homology"/>
<keyword evidence="1" id="KW-0596">Phosphopantetheine</keyword>
<dbReference type="InterPro" id="IPR050091">
    <property type="entry name" value="PKS_NRPS_Biosynth_Enz"/>
</dbReference>
<dbReference type="GO" id="GO:0006633">
    <property type="term" value="P:fatty acid biosynthetic process"/>
    <property type="evidence" value="ECO:0007669"/>
    <property type="project" value="TreeGrafter"/>
</dbReference>
<evidence type="ECO:0000256" key="4">
    <source>
        <dbReference type="PROSITE-ProRule" id="PRU01363"/>
    </source>
</evidence>
<dbReference type="SUPFAM" id="SSF51735">
    <property type="entry name" value="NAD(P)-binding Rossmann-fold domains"/>
    <property type="match status" value="2"/>
</dbReference>
<dbReference type="PRINTS" id="PR00081">
    <property type="entry name" value="GDHRDH"/>
</dbReference>
<feature type="region of interest" description="Disordered" evidence="6">
    <location>
        <begin position="257"/>
        <end position="322"/>
    </location>
</feature>
<dbReference type="CDD" id="cd05359">
    <property type="entry name" value="ChcA_like_SDR_c"/>
    <property type="match status" value="1"/>
</dbReference>
<dbReference type="Gene3D" id="3.10.129.110">
    <property type="entry name" value="Polyketide synthase dehydratase"/>
    <property type="match status" value="1"/>
</dbReference>
<dbReference type="InterPro" id="IPR049552">
    <property type="entry name" value="PKS_DH_N"/>
</dbReference>
<evidence type="ECO:0000259" key="8">
    <source>
        <dbReference type="PROSITE" id="PS52019"/>
    </source>
</evidence>
<organism evidence="9 10">
    <name type="scientific">Embleya hyalina</name>
    <dbReference type="NCBI Taxonomy" id="516124"/>
    <lineage>
        <taxon>Bacteria</taxon>
        <taxon>Bacillati</taxon>
        <taxon>Actinomycetota</taxon>
        <taxon>Actinomycetes</taxon>
        <taxon>Kitasatosporales</taxon>
        <taxon>Streptomycetaceae</taxon>
        <taxon>Embleya</taxon>
    </lineage>
</organism>
<name>A0A401Z556_9ACTN</name>
<dbReference type="PROSITE" id="PS52004">
    <property type="entry name" value="KS3_2"/>
    <property type="match status" value="1"/>
</dbReference>
<keyword evidence="10" id="KW-1185">Reference proteome</keyword>
<dbReference type="Gene3D" id="3.40.47.10">
    <property type="match status" value="2"/>
</dbReference>
<feature type="region of interest" description="C-terminal hotdog fold" evidence="4">
    <location>
        <begin position="1785"/>
        <end position="1937"/>
    </location>
</feature>
<evidence type="ECO:0000256" key="6">
    <source>
        <dbReference type="SAM" id="MobiDB-lite"/>
    </source>
</evidence>
<keyword evidence="3" id="KW-0560">Oxidoreductase</keyword>
<dbReference type="InterPro" id="IPR042104">
    <property type="entry name" value="PKS_dehydratase_sf"/>
</dbReference>
<dbReference type="InterPro" id="IPR016039">
    <property type="entry name" value="Thiolase-like"/>
</dbReference>
<dbReference type="SUPFAM" id="SSF53901">
    <property type="entry name" value="Thiolase-like"/>
    <property type="match status" value="3"/>
</dbReference>
<dbReference type="Gene3D" id="3.40.50.720">
    <property type="entry name" value="NAD(P)-binding Rossmann-like Domain"/>
    <property type="match status" value="2"/>
</dbReference>
<comment type="similarity">
    <text evidence="5">Belongs to the thiolase-like superfamily. Beta-ketoacyl-ACP synthases family.</text>
</comment>
<feature type="active site" description="Proton acceptor; for dehydratase activity" evidence="4">
    <location>
        <position position="1670"/>
    </location>
</feature>
<dbReference type="PANTHER" id="PTHR43775">
    <property type="entry name" value="FATTY ACID SYNTHASE"/>
    <property type="match status" value="1"/>
</dbReference>
<dbReference type="EMBL" id="BIFH01000055">
    <property type="protein sequence ID" value="GCE01956.1"/>
    <property type="molecule type" value="Genomic_DNA"/>
</dbReference>
<gene>
    <name evidence="9" type="primary">pks2</name>
    <name evidence="9" type="ORF">EHYA_09731</name>
</gene>
<dbReference type="Pfam" id="PF02801">
    <property type="entry name" value="Ketoacyl-synt_C"/>
    <property type="match status" value="1"/>
</dbReference>
<dbReference type="SMART" id="SM00822">
    <property type="entry name" value="PKS_KR"/>
    <property type="match status" value="1"/>
</dbReference>
<dbReference type="SMART" id="SM00825">
    <property type="entry name" value="PKS_KS"/>
    <property type="match status" value="1"/>
</dbReference>
<keyword evidence="2" id="KW-0597">Phosphoprotein</keyword>
<dbReference type="InterPro" id="IPR002347">
    <property type="entry name" value="SDR_fam"/>
</dbReference>
<dbReference type="Pfam" id="PF13561">
    <property type="entry name" value="adh_short_C2"/>
    <property type="match status" value="1"/>
</dbReference>
<evidence type="ECO:0000256" key="3">
    <source>
        <dbReference type="ARBA" id="ARBA00023002"/>
    </source>
</evidence>
<evidence type="ECO:0000259" key="7">
    <source>
        <dbReference type="PROSITE" id="PS52004"/>
    </source>
</evidence>
<evidence type="ECO:0000256" key="1">
    <source>
        <dbReference type="ARBA" id="ARBA00022450"/>
    </source>
</evidence>
<reference evidence="9 10" key="1">
    <citation type="submission" date="2018-12" db="EMBL/GenBank/DDBJ databases">
        <title>Draft genome sequence of Embleya hyalina NBRC 13850T.</title>
        <authorList>
            <person name="Komaki H."/>
            <person name="Hosoyama A."/>
            <person name="Kimura A."/>
            <person name="Ichikawa N."/>
            <person name="Tamura T."/>
        </authorList>
    </citation>
    <scope>NUCLEOTIDE SEQUENCE [LARGE SCALE GENOMIC DNA]</scope>
    <source>
        <strain evidence="9 10">NBRC 13850</strain>
    </source>
</reference>
<feature type="compositionally biased region" description="Low complexity" evidence="6">
    <location>
        <begin position="286"/>
        <end position="321"/>
    </location>
</feature>
<evidence type="ECO:0000256" key="5">
    <source>
        <dbReference type="RuleBase" id="RU003694"/>
    </source>
</evidence>
<evidence type="ECO:0000313" key="10">
    <source>
        <dbReference type="Proteomes" id="UP000286931"/>
    </source>
</evidence>
<dbReference type="InterPro" id="IPR057326">
    <property type="entry name" value="KR_dom"/>
</dbReference>
<dbReference type="Proteomes" id="UP000286931">
    <property type="component" value="Unassembled WGS sequence"/>
</dbReference>
<dbReference type="PANTHER" id="PTHR43775:SF37">
    <property type="entry name" value="SI:DKEY-61P9.11"/>
    <property type="match status" value="1"/>
</dbReference>
<dbReference type="GO" id="GO:0004312">
    <property type="term" value="F:fatty acid synthase activity"/>
    <property type="evidence" value="ECO:0007669"/>
    <property type="project" value="TreeGrafter"/>
</dbReference>
<dbReference type="PRINTS" id="PR00080">
    <property type="entry name" value="SDRFAMILY"/>
</dbReference>
<feature type="compositionally biased region" description="Acidic residues" evidence="6">
    <location>
        <begin position="273"/>
        <end position="285"/>
    </location>
</feature>
<dbReference type="OrthoDB" id="4490964at2"/>
<dbReference type="InterPro" id="IPR049900">
    <property type="entry name" value="PKS_mFAS_DH"/>
</dbReference>
<dbReference type="FunFam" id="3.40.50.720:FF:000084">
    <property type="entry name" value="Short-chain dehydrogenase reductase"/>
    <property type="match status" value="1"/>
</dbReference>
<dbReference type="CDD" id="cd00833">
    <property type="entry name" value="PKS"/>
    <property type="match status" value="1"/>
</dbReference>
<evidence type="ECO:0000256" key="2">
    <source>
        <dbReference type="ARBA" id="ARBA00022553"/>
    </source>
</evidence>
<dbReference type="Pfam" id="PF21089">
    <property type="entry name" value="PKS_DH_N"/>
    <property type="match status" value="1"/>
</dbReference>
<evidence type="ECO:0000313" key="9">
    <source>
        <dbReference type="EMBL" id="GCE01956.1"/>
    </source>
</evidence>
<comment type="caution">
    <text evidence="9">The sequence shown here is derived from an EMBL/GenBank/DDBJ whole genome shotgun (WGS) entry which is preliminary data.</text>
</comment>
<dbReference type="InterPro" id="IPR036291">
    <property type="entry name" value="NAD(P)-bd_dom_sf"/>
</dbReference>
<feature type="active site" description="Proton donor; for dehydratase activity" evidence="4">
    <location>
        <position position="1846"/>
    </location>
</feature>
<protein>
    <submittedName>
        <fullName evidence="9">Phthioceranic/hydroxyphthioceranic acid synthase</fullName>
    </submittedName>
</protein>
<dbReference type="Pfam" id="PF00109">
    <property type="entry name" value="ketoacyl-synt"/>
    <property type="match status" value="3"/>
</dbReference>
<dbReference type="RefSeq" id="WP_126643525.1">
    <property type="nucleotide sequence ID" value="NZ_BIFH01000055.1"/>
</dbReference>
<dbReference type="Pfam" id="PF08659">
    <property type="entry name" value="KR"/>
    <property type="match status" value="1"/>
</dbReference>
<feature type="region of interest" description="N-terminal hotdog fold" evidence="4">
    <location>
        <begin position="1639"/>
        <end position="1767"/>
    </location>
</feature>
<sequence>MFDLQGKIALVTGGGKGVGRVIARKFVEHGATVVINCFHSPDAARATQAELRAAGGEVHLVRASVARRPRVEEMFERIGELVGGIDILVNNAASGALLPHADLEEQHWQRAFDTNLKGSLWCSELAAPLMAARGGGSIVNLSSIGAGLVIGNYLSVGTSKAAVEALTRYLAVELAPDNIRVNTASCSLIEGDVARLFPRAAEMRDVTVAATPLGRLASEADLANVVLFLASEAAGWVTGQVLLADGGLSLAGSILSPPGEPARRVAPAAVAGGDDDGGDPTDDTDTVAAATTYDTADAPDAANTPDSANAPGTPDGTNTTDPDARTIAIVGMGLVVPGADTPEEFWRVRTRGDVVFSEPGDRWDLTSFHSPDPDAEDRTYSRAGGYITSAARRPDDPAEEFTAHWLRHALRQALDGVARREDDRWSFVVGYTADGSQHLEEATVAAGLRGRLRDLLPEDRRRELGERLDDLIRERLPHAGPSPEEYLPHQVGHRAMRGLLPADTEPLMVDTACSSSLYAIDIGVKNLLSGTSDVAACGGAFGLGPRGSTLFAKLHGLSRSGRVRALDKDSDGVLFSDGAGVVILKTLRRARADGDRILGVLAGIGTSSDGKGKAVYAPSADGQRLAVSRAQRAAGLTGADIDWVVAHATGTPAGDLAEFDALRDTMASNRDCRVTSNKSLIGHTGWAAGVVSLIEVLLGFAHERIPAQFRFDEPPAEFRIDSTNLEIPTSSRAWPASAHRPRTAAVSGFGFGGTNAHLIVRDRPATTPAGPARRAEGRLAVVGWSAALPGDPSPAEVRAWLRGEGPEPAARFGDSFPLPSVAEVRIPPATLRTIDRCQLMILRCVGRLRPALGDFWSSVRDTTGVLVGHLGPTRNATSYALRCYLDHLERVAAEHPGLGSDPDFKAAFGSFRETVRALVPPGNENSFPGIMPNVIAARVANHFDFHGLNLTVDTGFSGGFAAVRLAEEYLRWGDLDLALVCGINGNSTAELRHVLGDALARSGEIGEGAFMLALALETRARAAGLPILGTLAADDGRAGPDEVPEIRCDPTRARRSHLAGDAARSLIEALVSPAPVTAVSCADPLTGRTSRMLVRGPGRREPAASLVRRHVVRLEAEPYERVGAPIPALGEETLVLTDRADLAAALATADPGGAIVVCTDPSAPRVPGRHVLAEVDPAALDALIRPVRDRIRHLRVVTDLGDPARGVTDAALGLHDALFLALRSLHGQLRERRGTFATLLLGGLPEGTLHPVSGLFTGLVKSAALELGGVRCWAVVTGSSALDPGLARLAAESCARHTLPVVVYDGSLRKCFVPRPAPTSPAGAPLLDRSSVVVGVGGARGITAETLVALAESTSARIWVLGSNPLDAHPPEVFADAGDAFARRRPEFVRSGLRTDPGVSVAELGRRFDRLLQARTARANLDRMAAHSGADRVRYLTCDVRDPAAVRRAFATIHAADGRIDLLVNGAGLNRGASLGDKRFEEFRRIRDVKVRGYRNLKQALAAHPPAVWCNFGSLVGFTGQEGEADYAAANDFLASAAGWANLAEGADEYTIGWTLWRDVGLGADPVTAAFMARSGQFSGMGTGEGVGHFLAELGRARHEPSVLHIGDTERAAIEARMPGLLRAAEALPPAFAPAPAADFYLGRRVVDEPDRLLVERELDPETDGYLADHLVDGVPTLPGTLVPEIAAEAALALSPGWCVTALSELGFSTFLRVYPGRAKSPFRIDARVRAQTPEERVVAVRVVSDVRAPQGTLLREDRLHFEATVHLRREPIAAPTSARWPASVGEVAVPDPYHVPNPAVLLTGAFVSTTDTRVHPYGNRATFVLPPARRHAAFARFVLPAVLLDGLARVAVLTPGRFVPLAAPVSVRRIDVFDRRNDVELADAYPEGVDLYCTPKGVDLTDPGVVNTLSAVAPDGRTLLRMTGLRGVVLGYLDTVDGGFRSVEQVRRATADPGVAAAHA</sequence>
<dbReference type="GO" id="GO:0016491">
    <property type="term" value="F:oxidoreductase activity"/>
    <property type="evidence" value="ECO:0007669"/>
    <property type="project" value="UniProtKB-KW"/>
</dbReference>
<dbReference type="InterPro" id="IPR013968">
    <property type="entry name" value="PKS_KR"/>
</dbReference>
<dbReference type="InterPro" id="IPR020841">
    <property type="entry name" value="PKS_Beta-ketoAc_synthase_dom"/>
</dbReference>
<dbReference type="PROSITE" id="PS52019">
    <property type="entry name" value="PKS_MFAS_DH"/>
    <property type="match status" value="1"/>
</dbReference>
<keyword evidence="5" id="KW-0808">Transferase</keyword>
<dbReference type="InterPro" id="IPR014031">
    <property type="entry name" value="Ketoacyl_synth_C"/>
</dbReference>